<feature type="domain" description="Histidine kinase" evidence="14">
    <location>
        <begin position="688"/>
        <end position="902"/>
    </location>
</feature>
<evidence type="ECO:0000256" key="6">
    <source>
        <dbReference type="ARBA" id="ARBA00022692"/>
    </source>
</evidence>
<feature type="domain" description="PAS" evidence="15">
    <location>
        <begin position="437"/>
        <end position="507"/>
    </location>
</feature>
<keyword evidence="12 13" id="KW-0472">Membrane</keyword>
<evidence type="ECO:0000256" key="5">
    <source>
        <dbReference type="ARBA" id="ARBA00022679"/>
    </source>
</evidence>
<evidence type="ECO:0000256" key="8">
    <source>
        <dbReference type="ARBA" id="ARBA00022777"/>
    </source>
</evidence>
<dbReference type="FunFam" id="3.30.565.10:FF:000006">
    <property type="entry name" value="Sensor histidine kinase WalK"/>
    <property type="match status" value="1"/>
</dbReference>
<dbReference type="AlphaFoldDB" id="A0A5Q2QEP5"/>
<dbReference type="PANTHER" id="PTHR42878:SF7">
    <property type="entry name" value="SENSOR HISTIDINE KINASE GLRK"/>
    <property type="match status" value="1"/>
</dbReference>
<evidence type="ECO:0000256" key="13">
    <source>
        <dbReference type="SAM" id="Phobius"/>
    </source>
</evidence>
<dbReference type="PANTHER" id="PTHR42878">
    <property type="entry name" value="TWO-COMPONENT HISTIDINE KINASE"/>
    <property type="match status" value="1"/>
</dbReference>
<dbReference type="SMART" id="SM00304">
    <property type="entry name" value="HAMP"/>
    <property type="match status" value="1"/>
</dbReference>
<dbReference type="RefSeq" id="WP_153713824.1">
    <property type="nucleotide sequence ID" value="NZ_CP045871.1"/>
</dbReference>
<dbReference type="CDD" id="cd00082">
    <property type="entry name" value="HisKA"/>
    <property type="match status" value="1"/>
</dbReference>
<comment type="catalytic activity">
    <reaction evidence="1">
        <text>ATP + protein L-histidine = ADP + protein N-phospho-L-histidine.</text>
        <dbReference type="EC" id="2.7.13.3"/>
    </reaction>
</comment>
<keyword evidence="7" id="KW-0547">Nucleotide-binding</keyword>
<evidence type="ECO:0000256" key="4">
    <source>
        <dbReference type="ARBA" id="ARBA00022553"/>
    </source>
</evidence>
<dbReference type="SUPFAM" id="SSF158472">
    <property type="entry name" value="HAMP domain-like"/>
    <property type="match status" value="1"/>
</dbReference>
<keyword evidence="10 13" id="KW-1133">Transmembrane helix</keyword>
<dbReference type="InterPro" id="IPR003661">
    <property type="entry name" value="HisK_dim/P_dom"/>
</dbReference>
<proteinExistence type="predicted"/>
<dbReference type="CDD" id="cd00130">
    <property type="entry name" value="PAS"/>
    <property type="match status" value="2"/>
</dbReference>
<dbReference type="SUPFAM" id="SSF55785">
    <property type="entry name" value="PYP-like sensor domain (PAS domain)"/>
    <property type="match status" value="2"/>
</dbReference>
<dbReference type="SMART" id="SM00387">
    <property type="entry name" value="HATPase_c"/>
    <property type="match status" value="1"/>
</dbReference>
<dbReference type="Pfam" id="PF02518">
    <property type="entry name" value="HATPase_c"/>
    <property type="match status" value="1"/>
</dbReference>
<organism evidence="17 18">
    <name type="scientific">Litorivicinus lipolyticus</name>
    <dbReference type="NCBI Taxonomy" id="418701"/>
    <lineage>
        <taxon>Bacteria</taxon>
        <taxon>Pseudomonadati</taxon>
        <taxon>Pseudomonadota</taxon>
        <taxon>Gammaproteobacteria</taxon>
        <taxon>Oceanospirillales</taxon>
        <taxon>Litorivicinaceae</taxon>
        <taxon>Litorivicinus</taxon>
    </lineage>
</organism>
<dbReference type="InterPro" id="IPR035965">
    <property type="entry name" value="PAS-like_dom_sf"/>
</dbReference>
<dbReference type="Gene3D" id="3.30.450.20">
    <property type="entry name" value="PAS domain"/>
    <property type="match status" value="2"/>
</dbReference>
<dbReference type="Gene3D" id="3.30.565.10">
    <property type="entry name" value="Histidine kinase-like ATPase, C-terminal domain"/>
    <property type="match status" value="1"/>
</dbReference>
<dbReference type="FunFam" id="1.10.287.130:FF:000001">
    <property type="entry name" value="Two-component sensor histidine kinase"/>
    <property type="match status" value="1"/>
</dbReference>
<dbReference type="InterPro" id="IPR004358">
    <property type="entry name" value="Sig_transdc_His_kin-like_C"/>
</dbReference>
<reference evidence="17 18" key="1">
    <citation type="submission" date="2019-11" db="EMBL/GenBank/DDBJ databases">
        <authorList>
            <person name="Khan S.A."/>
            <person name="Jeon C.O."/>
            <person name="Chun B.H."/>
        </authorList>
    </citation>
    <scope>NUCLEOTIDE SEQUENCE [LARGE SCALE GENOMIC DNA]</scope>
    <source>
        <strain evidence="17 18">IMCC 1097</strain>
    </source>
</reference>
<feature type="domain" description="PAS" evidence="15">
    <location>
        <begin position="562"/>
        <end position="614"/>
    </location>
</feature>
<dbReference type="InterPro" id="IPR005467">
    <property type="entry name" value="His_kinase_dom"/>
</dbReference>
<dbReference type="EC" id="2.7.13.3" evidence="3"/>
<feature type="transmembrane region" description="Helical" evidence="13">
    <location>
        <begin position="151"/>
        <end position="173"/>
    </location>
</feature>
<evidence type="ECO:0000256" key="12">
    <source>
        <dbReference type="ARBA" id="ARBA00023136"/>
    </source>
</evidence>
<dbReference type="PROSITE" id="PS50112">
    <property type="entry name" value="PAS"/>
    <property type="match status" value="2"/>
</dbReference>
<dbReference type="InterPro" id="IPR036097">
    <property type="entry name" value="HisK_dim/P_sf"/>
</dbReference>
<dbReference type="GO" id="GO:0000156">
    <property type="term" value="F:phosphorelay response regulator activity"/>
    <property type="evidence" value="ECO:0007669"/>
    <property type="project" value="TreeGrafter"/>
</dbReference>
<evidence type="ECO:0000259" key="14">
    <source>
        <dbReference type="PROSITE" id="PS50109"/>
    </source>
</evidence>
<dbReference type="GO" id="GO:0005524">
    <property type="term" value="F:ATP binding"/>
    <property type="evidence" value="ECO:0007669"/>
    <property type="project" value="UniProtKB-KW"/>
</dbReference>
<evidence type="ECO:0000256" key="10">
    <source>
        <dbReference type="ARBA" id="ARBA00022989"/>
    </source>
</evidence>
<comment type="subcellular location">
    <subcellularLocation>
        <location evidence="2">Membrane</location>
        <topology evidence="2">Multi-pass membrane protein</topology>
    </subcellularLocation>
</comment>
<dbReference type="CDD" id="cd00075">
    <property type="entry name" value="HATPase"/>
    <property type="match status" value="1"/>
</dbReference>
<dbReference type="InterPro" id="IPR050351">
    <property type="entry name" value="BphY/WalK/GraS-like"/>
</dbReference>
<feature type="transmembrane region" description="Helical" evidence="13">
    <location>
        <begin position="6"/>
        <end position="27"/>
    </location>
</feature>
<keyword evidence="11" id="KW-0902">Two-component regulatory system</keyword>
<dbReference type="InterPro" id="IPR003660">
    <property type="entry name" value="HAMP_dom"/>
</dbReference>
<evidence type="ECO:0000256" key="7">
    <source>
        <dbReference type="ARBA" id="ARBA00022741"/>
    </source>
</evidence>
<dbReference type="SMART" id="SM00091">
    <property type="entry name" value="PAS"/>
    <property type="match status" value="2"/>
</dbReference>
<dbReference type="GO" id="GO:0030295">
    <property type="term" value="F:protein kinase activator activity"/>
    <property type="evidence" value="ECO:0007669"/>
    <property type="project" value="TreeGrafter"/>
</dbReference>
<dbReference type="GO" id="GO:0007234">
    <property type="term" value="P:osmosensory signaling via phosphorelay pathway"/>
    <property type="evidence" value="ECO:0007669"/>
    <property type="project" value="TreeGrafter"/>
</dbReference>
<keyword evidence="4" id="KW-0597">Phosphoprotein</keyword>
<dbReference type="EMBL" id="CP045871">
    <property type="protein sequence ID" value="QGG80320.1"/>
    <property type="molecule type" value="Genomic_DNA"/>
</dbReference>
<dbReference type="OrthoDB" id="9808408at2"/>
<dbReference type="PROSITE" id="PS50885">
    <property type="entry name" value="HAMP"/>
    <property type="match status" value="1"/>
</dbReference>
<evidence type="ECO:0000256" key="11">
    <source>
        <dbReference type="ARBA" id="ARBA00023012"/>
    </source>
</evidence>
<evidence type="ECO:0000256" key="2">
    <source>
        <dbReference type="ARBA" id="ARBA00004141"/>
    </source>
</evidence>
<dbReference type="Proteomes" id="UP000388235">
    <property type="component" value="Chromosome"/>
</dbReference>
<keyword evidence="6 13" id="KW-0812">Transmembrane</keyword>
<dbReference type="Pfam" id="PF00512">
    <property type="entry name" value="HisKA"/>
    <property type="match status" value="1"/>
</dbReference>
<sequence length="909" mass="98333">MTLRFRTVLGIAAIEVVLLFILGYTSINAMRESVSSEFVRRAEATQIMMRGVLVDALISSDLASVDDILSALTLDTDIVYAGVRLNDRWLSFSGDLTDQAGTQESGWADASDDILDTMVSVSAGGQRFGDLALGLSLAAGRAEVTAAGWRFAGLAGVGIVLSAIFSFALGSWLSTRAQRLTRAAQRLGQGDLSTVVVDTGNDEFSDLARQFNNMAELLRTEAGQRDAALDEARSKESDLIERTRQVEAYNQMSNLLNVVQLNVILNPIEAVYNSALVQDLLDITLSEAGFIAQAEGVAQSGASLKVVAGFSRSGNHEQVSWVRDRLENGDWWFNWQGSVEDMGIGFESSGRYLTGRAAIVDCLGESPLADEYRYMALVPLIHKGQVVATFGVFRNSEPYSENLESFLQPLITTCSQLVEARDNVTARLEAETQLRENENKIRSILESASDAIMTLTANGVVSSANTAAGEVFGLPSEQLIGLWFGELLEPQLRASLSRGVTQVMALSDSSGVISTVGRRLSGADVPIEMSLSVMESEGEELFTAVVRDVTEKREAQEALRAHSQQLDGILSLSGDGFVAFDGIGQVGYANPAFSRLIGVRASEVASQTIGSLSHRMIGQSDDWHTHLDSLKDGQVYRISLLKPAPRIVEISARTMSDEDGRSLGRVMYFRDVTHQAEVDRMKSEFLSTAAHELRTPLASVYGFSELLMSVDYDKETRDDLLGTIHKQASRLTKLIDELLDLARIEARAGKDFEITPGDLSTFVNDLCASFVNVGDPRKINWNVDGELPSVAYDDSKLAQALNNIISNAFKYSPGGGDVDVGVDVDGGRVGVWVQDSGMGMSPDAVDRVFDRFFRADPSCNIPGTGLGMSVVKEIMDLHGGSVAIESTLNEGTRVTLWLPADASSLVIAS</sequence>
<dbReference type="SMART" id="SM00388">
    <property type="entry name" value="HisKA"/>
    <property type="match status" value="1"/>
</dbReference>
<dbReference type="InterPro" id="IPR036890">
    <property type="entry name" value="HATPase_C_sf"/>
</dbReference>
<dbReference type="CDD" id="cd06225">
    <property type="entry name" value="HAMP"/>
    <property type="match status" value="1"/>
</dbReference>
<evidence type="ECO:0000256" key="9">
    <source>
        <dbReference type="ARBA" id="ARBA00022840"/>
    </source>
</evidence>
<dbReference type="SUPFAM" id="SSF47384">
    <property type="entry name" value="Homodimeric domain of signal transducing histidine kinase"/>
    <property type="match status" value="1"/>
</dbReference>
<dbReference type="KEGG" id="llp:GH975_06935"/>
<dbReference type="InterPro" id="IPR000014">
    <property type="entry name" value="PAS"/>
</dbReference>
<dbReference type="GO" id="GO:0000155">
    <property type="term" value="F:phosphorelay sensor kinase activity"/>
    <property type="evidence" value="ECO:0007669"/>
    <property type="project" value="InterPro"/>
</dbReference>
<evidence type="ECO:0000259" key="15">
    <source>
        <dbReference type="PROSITE" id="PS50112"/>
    </source>
</evidence>
<gene>
    <name evidence="17" type="ORF">GH975_06935</name>
</gene>
<dbReference type="PRINTS" id="PR00344">
    <property type="entry name" value="BCTRLSENSOR"/>
</dbReference>
<keyword evidence="5" id="KW-0808">Transferase</keyword>
<evidence type="ECO:0000256" key="3">
    <source>
        <dbReference type="ARBA" id="ARBA00012438"/>
    </source>
</evidence>
<name>A0A5Q2QEP5_9GAMM</name>
<dbReference type="InterPro" id="IPR013656">
    <property type="entry name" value="PAS_4"/>
</dbReference>
<dbReference type="PROSITE" id="PS50109">
    <property type="entry name" value="HIS_KIN"/>
    <property type="match status" value="1"/>
</dbReference>
<dbReference type="Gene3D" id="6.10.340.10">
    <property type="match status" value="1"/>
</dbReference>
<evidence type="ECO:0000313" key="18">
    <source>
        <dbReference type="Proteomes" id="UP000388235"/>
    </source>
</evidence>
<keyword evidence="9" id="KW-0067">ATP-binding</keyword>
<keyword evidence="8" id="KW-0418">Kinase</keyword>
<dbReference type="GO" id="GO:0005886">
    <property type="term" value="C:plasma membrane"/>
    <property type="evidence" value="ECO:0007669"/>
    <property type="project" value="UniProtKB-ARBA"/>
</dbReference>
<feature type="domain" description="HAMP" evidence="16">
    <location>
        <begin position="171"/>
        <end position="223"/>
    </location>
</feature>
<keyword evidence="18" id="KW-1185">Reference proteome</keyword>
<evidence type="ECO:0000313" key="17">
    <source>
        <dbReference type="EMBL" id="QGG80320.1"/>
    </source>
</evidence>
<dbReference type="Gene3D" id="1.10.287.130">
    <property type="match status" value="1"/>
</dbReference>
<dbReference type="SUPFAM" id="SSF55874">
    <property type="entry name" value="ATPase domain of HSP90 chaperone/DNA topoisomerase II/histidine kinase"/>
    <property type="match status" value="1"/>
</dbReference>
<evidence type="ECO:0000259" key="16">
    <source>
        <dbReference type="PROSITE" id="PS50885"/>
    </source>
</evidence>
<dbReference type="Pfam" id="PF00672">
    <property type="entry name" value="HAMP"/>
    <property type="match status" value="1"/>
</dbReference>
<evidence type="ECO:0000256" key="1">
    <source>
        <dbReference type="ARBA" id="ARBA00000085"/>
    </source>
</evidence>
<dbReference type="NCBIfam" id="TIGR00229">
    <property type="entry name" value="sensory_box"/>
    <property type="match status" value="1"/>
</dbReference>
<protein>
    <recommendedName>
        <fullName evidence="3">histidine kinase</fullName>
        <ecNumber evidence="3">2.7.13.3</ecNumber>
    </recommendedName>
</protein>
<dbReference type="Pfam" id="PF08448">
    <property type="entry name" value="PAS_4"/>
    <property type="match status" value="2"/>
</dbReference>
<dbReference type="InterPro" id="IPR003594">
    <property type="entry name" value="HATPase_dom"/>
</dbReference>
<accession>A0A5Q2QEP5</accession>